<sequence>MESQPSRHAAFTAADILMQLDTYASQFEYPVLDNGNVYHIDCRLSVYGDKERWVLLFDIIGYNYRFGGHNGLYNCLYFYGNCLPFTPGTHNFNFMTMTDDCEGMPAFGPDFRETLHPEATAILLNGEETPVLHDPAYYAARGVTLAKAPAISVWEFARAFVPEHRAGFLALEEEIRDRIPKDLPLLLRLDEWYHNDLSGEELPSAVETFRQIANVLETGDVSFYQPTKTPNTHWKNWPMGGTL</sequence>
<gene>
    <name evidence="1" type="ORF">MYF79_20775</name>
</gene>
<accession>A0ABY4HWG0</accession>
<name>A0ABY4HWG0_CHIFI</name>
<organism evidence="1 2">
    <name type="scientific">Chitinophaga filiformis</name>
    <name type="common">Myxococcus filiformis</name>
    <name type="synonym">Flexibacter filiformis</name>
    <dbReference type="NCBI Taxonomy" id="104663"/>
    <lineage>
        <taxon>Bacteria</taxon>
        <taxon>Pseudomonadati</taxon>
        <taxon>Bacteroidota</taxon>
        <taxon>Chitinophagia</taxon>
        <taxon>Chitinophagales</taxon>
        <taxon>Chitinophagaceae</taxon>
        <taxon>Chitinophaga</taxon>
    </lineage>
</organism>
<dbReference type="RefSeq" id="WP_247809722.1">
    <property type="nucleotide sequence ID" value="NZ_CP095855.1"/>
</dbReference>
<dbReference type="InterPro" id="IPR054272">
    <property type="entry name" value="DUF7003"/>
</dbReference>
<dbReference type="EMBL" id="CP095855">
    <property type="protein sequence ID" value="UPK67379.1"/>
    <property type="molecule type" value="Genomic_DNA"/>
</dbReference>
<protein>
    <submittedName>
        <fullName evidence="1">Uncharacterized protein</fullName>
    </submittedName>
</protein>
<dbReference type="Proteomes" id="UP000830198">
    <property type="component" value="Chromosome"/>
</dbReference>
<dbReference type="Pfam" id="PF22535">
    <property type="entry name" value="DUF7003"/>
    <property type="match status" value="1"/>
</dbReference>
<evidence type="ECO:0000313" key="1">
    <source>
        <dbReference type="EMBL" id="UPK67379.1"/>
    </source>
</evidence>
<proteinExistence type="predicted"/>
<evidence type="ECO:0000313" key="2">
    <source>
        <dbReference type="Proteomes" id="UP000830198"/>
    </source>
</evidence>
<reference evidence="1 2" key="1">
    <citation type="submission" date="2022-04" db="EMBL/GenBank/DDBJ databases">
        <title>The arsenic-methylating capacity of Chitinophaga filiformis YT5 during chitin decomposition.</title>
        <authorList>
            <person name="Chen G."/>
            <person name="Liang Y."/>
        </authorList>
    </citation>
    <scope>NUCLEOTIDE SEQUENCE [LARGE SCALE GENOMIC DNA]</scope>
    <source>
        <strain evidence="1 2">YT5</strain>
    </source>
</reference>
<keyword evidence="2" id="KW-1185">Reference proteome</keyword>